<name>A0A8D9B722_9HEMI</name>
<protein>
    <submittedName>
        <fullName evidence="2">Uncharacterized protein</fullName>
    </submittedName>
</protein>
<reference evidence="2" key="1">
    <citation type="submission" date="2021-05" db="EMBL/GenBank/DDBJ databases">
        <authorList>
            <person name="Alioto T."/>
            <person name="Alioto T."/>
            <person name="Gomez Garrido J."/>
        </authorList>
    </citation>
    <scope>NUCLEOTIDE SEQUENCE</scope>
</reference>
<proteinExistence type="predicted"/>
<sequence>MGTSVQPDVRVIVRMNEGDARFIHLVLSGARSLAEVVANHPDNSTILLQFLDHHGGGCHRYIHRSGDIQNSGGSRKGNSCITTGSTDKSLSTTEQSHLAAVPNPSHLVGSCQL</sequence>
<dbReference type="EMBL" id="HBUF01615546">
    <property type="protein sequence ID" value="CAG6779794.1"/>
    <property type="molecule type" value="Transcribed_RNA"/>
</dbReference>
<evidence type="ECO:0000256" key="1">
    <source>
        <dbReference type="SAM" id="MobiDB-lite"/>
    </source>
</evidence>
<organism evidence="2">
    <name type="scientific">Cacopsylla melanoneura</name>
    <dbReference type="NCBI Taxonomy" id="428564"/>
    <lineage>
        <taxon>Eukaryota</taxon>
        <taxon>Metazoa</taxon>
        <taxon>Ecdysozoa</taxon>
        <taxon>Arthropoda</taxon>
        <taxon>Hexapoda</taxon>
        <taxon>Insecta</taxon>
        <taxon>Pterygota</taxon>
        <taxon>Neoptera</taxon>
        <taxon>Paraneoptera</taxon>
        <taxon>Hemiptera</taxon>
        <taxon>Sternorrhyncha</taxon>
        <taxon>Psylloidea</taxon>
        <taxon>Psyllidae</taxon>
        <taxon>Psyllinae</taxon>
        <taxon>Cacopsylla</taxon>
    </lineage>
</organism>
<accession>A0A8D9B722</accession>
<evidence type="ECO:0000313" key="2">
    <source>
        <dbReference type="EMBL" id="CAG6779794.1"/>
    </source>
</evidence>
<feature type="region of interest" description="Disordered" evidence="1">
    <location>
        <begin position="66"/>
        <end position="101"/>
    </location>
</feature>
<dbReference type="AlphaFoldDB" id="A0A8D9B722"/>
<feature type="compositionally biased region" description="Polar residues" evidence="1">
    <location>
        <begin position="67"/>
        <end position="96"/>
    </location>
</feature>